<evidence type="ECO:0000256" key="5">
    <source>
        <dbReference type="SAM" id="Phobius"/>
    </source>
</evidence>
<keyword evidence="3 5" id="KW-1133">Transmembrane helix</keyword>
<keyword evidence="2 5" id="KW-0812">Transmembrane</keyword>
<dbReference type="GO" id="GO:0016020">
    <property type="term" value="C:membrane"/>
    <property type="evidence" value="ECO:0007669"/>
    <property type="project" value="UniProtKB-SubCell"/>
</dbReference>
<evidence type="ECO:0008006" key="8">
    <source>
        <dbReference type="Google" id="ProtNLM"/>
    </source>
</evidence>
<organism evidence="6 7">
    <name type="scientific">Glycine soja</name>
    <name type="common">Wild soybean</name>
    <dbReference type="NCBI Taxonomy" id="3848"/>
    <lineage>
        <taxon>Eukaryota</taxon>
        <taxon>Viridiplantae</taxon>
        <taxon>Streptophyta</taxon>
        <taxon>Embryophyta</taxon>
        <taxon>Tracheophyta</taxon>
        <taxon>Spermatophyta</taxon>
        <taxon>Magnoliopsida</taxon>
        <taxon>eudicotyledons</taxon>
        <taxon>Gunneridae</taxon>
        <taxon>Pentapetalae</taxon>
        <taxon>rosids</taxon>
        <taxon>fabids</taxon>
        <taxon>Fabales</taxon>
        <taxon>Fabaceae</taxon>
        <taxon>Papilionoideae</taxon>
        <taxon>50 kb inversion clade</taxon>
        <taxon>NPAAA clade</taxon>
        <taxon>indigoferoid/millettioid clade</taxon>
        <taxon>Phaseoleae</taxon>
        <taxon>Glycine</taxon>
        <taxon>Glycine subgen. Soja</taxon>
    </lineage>
</organism>
<dbReference type="Gramene" id="XM_028359914.1">
    <property type="protein sequence ID" value="XP_028215715.1"/>
    <property type="gene ID" value="LOC114397727"/>
</dbReference>
<proteinExistence type="predicted"/>
<feature type="transmembrane region" description="Helical" evidence="5">
    <location>
        <begin position="6"/>
        <end position="25"/>
    </location>
</feature>
<evidence type="ECO:0000313" key="7">
    <source>
        <dbReference type="Proteomes" id="UP000289340"/>
    </source>
</evidence>
<dbReference type="AlphaFoldDB" id="A0A445LT95"/>
<keyword evidence="4 5" id="KW-0472">Membrane</keyword>
<name>A0A445LT95_GLYSO</name>
<comment type="subcellular location">
    <subcellularLocation>
        <location evidence="1">Membrane</location>
    </subcellularLocation>
</comment>
<keyword evidence="7" id="KW-1185">Reference proteome</keyword>
<gene>
    <name evidence="6" type="ORF">D0Y65_004921</name>
</gene>
<accession>A0A445LT95</accession>
<dbReference type="GO" id="GO:0016407">
    <property type="term" value="F:acetyltransferase activity"/>
    <property type="evidence" value="ECO:0007669"/>
    <property type="project" value="TreeGrafter"/>
</dbReference>
<sequence length="374" mass="41606">MLGAVQLGLLAACVVLFVPMGMAGWHLSRNKVLFFSGALFITLAVGVHLTPYFPSVSDFVTSVSSSSVNVVVDDRDLCVSLLHDIVWEVRPRRVFDFELNNNNNNSVNYDKSWSWKRSGSVESCEFQRLKRHDVSVLLNGSWVVVAGDSQARIFTLSLLSLVLDSEGMESVKGSLFKRHSDYHTVVDEIGMKLDFMWAPYVTNLTSLVAGFKRNRVYPDLLVMGSGLWHMLHFTNASDYGFSLGVLRSSVNSLLPVSSEFGNDEADVAVSASVRSPSPHLFWLGMPTLVNSMLNTNEKREKMTDLMWGEYEREVQGSGMLRQFGGPLQLVDIGSLSWTCGIKCTDDGMHYDGVVYEAGVQIMLNALLIESHQRL</sequence>
<dbReference type="Proteomes" id="UP000289340">
    <property type="component" value="Chromosome 2"/>
</dbReference>
<dbReference type="PANTHER" id="PTHR13533">
    <property type="entry name" value="N-ACETYLNEURAMINATE 9-O-ACETYLTRANSFERASE"/>
    <property type="match status" value="1"/>
</dbReference>
<reference evidence="6 7" key="1">
    <citation type="submission" date="2018-09" db="EMBL/GenBank/DDBJ databases">
        <title>A high-quality reference genome of wild soybean provides a powerful tool to mine soybean genomes.</title>
        <authorList>
            <person name="Xie M."/>
            <person name="Chung C.Y.L."/>
            <person name="Li M.-W."/>
            <person name="Wong F.-L."/>
            <person name="Chan T.-F."/>
            <person name="Lam H.-M."/>
        </authorList>
    </citation>
    <scope>NUCLEOTIDE SEQUENCE [LARGE SCALE GENOMIC DNA]</scope>
    <source>
        <strain evidence="7">cv. W05</strain>
        <tissue evidence="6">Hypocotyl of etiolated seedlings</tissue>
    </source>
</reference>
<protein>
    <recommendedName>
        <fullName evidence="8">PC-Esterase</fullName>
    </recommendedName>
</protein>
<evidence type="ECO:0000256" key="2">
    <source>
        <dbReference type="ARBA" id="ARBA00022692"/>
    </source>
</evidence>
<comment type="caution">
    <text evidence="6">The sequence shown here is derived from an EMBL/GenBank/DDBJ whole genome shotgun (WGS) entry which is preliminary data.</text>
</comment>
<dbReference type="GO" id="GO:0045492">
    <property type="term" value="P:xylan biosynthetic process"/>
    <property type="evidence" value="ECO:0007669"/>
    <property type="project" value="TreeGrafter"/>
</dbReference>
<dbReference type="EMBL" id="QZWG01000002">
    <property type="protein sequence ID" value="RZC26503.1"/>
    <property type="molecule type" value="Genomic_DNA"/>
</dbReference>
<dbReference type="PANTHER" id="PTHR13533:SF31">
    <property type="entry name" value="PROTEIN ALTERED XYLOGLUCAN 9"/>
    <property type="match status" value="1"/>
</dbReference>
<evidence type="ECO:0000256" key="1">
    <source>
        <dbReference type="ARBA" id="ARBA00004370"/>
    </source>
</evidence>
<evidence type="ECO:0000313" key="6">
    <source>
        <dbReference type="EMBL" id="RZC26503.1"/>
    </source>
</evidence>
<dbReference type="GO" id="GO:0005794">
    <property type="term" value="C:Golgi apparatus"/>
    <property type="evidence" value="ECO:0007669"/>
    <property type="project" value="TreeGrafter"/>
</dbReference>
<evidence type="ECO:0000256" key="4">
    <source>
        <dbReference type="ARBA" id="ARBA00023136"/>
    </source>
</evidence>
<evidence type="ECO:0000256" key="3">
    <source>
        <dbReference type="ARBA" id="ARBA00022989"/>
    </source>
</evidence>
<feature type="transmembrane region" description="Helical" evidence="5">
    <location>
        <begin position="32"/>
        <end position="53"/>
    </location>
</feature>